<evidence type="ECO:0000256" key="1">
    <source>
        <dbReference type="SAM" id="MobiDB-lite"/>
    </source>
</evidence>
<keyword evidence="3" id="KW-1185">Reference proteome</keyword>
<gene>
    <name evidence="2" type="ORF">HNAJ_LOCUS1554</name>
</gene>
<evidence type="ECO:0000313" key="2">
    <source>
        <dbReference type="EMBL" id="VDN97413.1"/>
    </source>
</evidence>
<dbReference type="WBParaSite" id="HNAJ_0000155501-mRNA-1">
    <property type="protein sequence ID" value="HNAJ_0000155501-mRNA-1"/>
    <property type="gene ID" value="HNAJ_0000155501"/>
</dbReference>
<dbReference type="Proteomes" id="UP000278807">
    <property type="component" value="Unassembled WGS sequence"/>
</dbReference>
<sequence length="204" mass="23554">MKDNLKKLPICLGTLDLKSYGIKDLLLRPIPSLRIKIKLECVRSKKEGTKYLLNLDRIQWMDSLRFPNKNKITIKFDKSTCSKNSIHAFNVDVDIGSLLDQWITAKIPEEVDQKGDALHKLAEVYLGYIQKFDEPPGFDDEALFVLSQIVERSKELIRLMNKNMTKVVNELEFHDSYTISAPKKENRKNKHPNSYSDEVIFASP</sequence>
<dbReference type="OrthoDB" id="10404267at2759"/>
<feature type="region of interest" description="Disordered" evidence="1">
    <location>
        <begin position="183"/>
        <end position="204"/>
    </location>
</feature>
<reference evidence="4" key="1">
    <citation type="submission" date="2017-02" db="UniProtKB">
        <authorList>
            <consortium name="WormBaseParasite"/>
        </authorList>
    </citation>
    <scope>IDENTIFICATION</scope>
</reference>
<dbReference type="AlphaFoldDB" id="A0A0R3T3H3"/>
<protein>
    <submittedName>
        <fullName evidence="2 4">Uncharacterized protein</fullName>
    </submittedName>
</protein>
<proteinExistence type="predicted"/>
<name>A0A0R3T3H3_RODNA</name>
<accession>A0A0R3T3H3</accession>
<reference evidence="2 3" key="2">
    <citation type="submission" date="2018-11" db="EMBL/GenBank/DDBJ databases">
        <authorList>
            <consortium name="Pathogen Informatics"/>
        </authorList>
    </citation>
    <scope>NUCLEOTIDE SEQUENCE [LARGE SCALE GENOMIC DNA]</scope>
</reference>
<organism evidence="4">
    <name type="scientific">Rodentolepis nana</name>
    <name type="common">Dwarf tapeworm</name>
    <name type="synonym">Hymenolepis nana</name>
    <dbReference type="NCBI Taxonomy" id="102285"/>
    <lineage>
        <taxon>Eukaryota</taxon>
        <taxon>Metazoa</taxon>
        <taxon>Spiralia</taxon>
        <taxon>Lophotrochozoa</taxon>
        <taxon>Platyhelminthes</taxon>
        <taxon>Cestoda</taxon>
        <taxon>Eucestoda</taxon>
        <taxon>Cyclophyllidea</taxon>
        <taxon>Hymenolepididae</taxon>
        <taxon>Rodentolepis</taxon>
    </lineage>
</organism>
<dbReference type="EMBL" id="UZAE01000618">
    <property type="protein sequence ID" value="VDN97413.1"/>
    <property type="molecule type" value="Genomic_DNA"/>
</dbReference>
<evidence type="ECO:0000313" key="3">
    <source>
        <dbReference type="Proteomes" id="UP000278807"/>
    </source>
</evidence>
<evidence type="ECO:0000313" key="4">
    <source>
        <dbReference type="WBParaSite" id="HNAJ_0000155501-mRNA-1"/>
    </source>
</evidence>